<dbReference type="OrthoDB" id="5522149at2"/>
<dbReference type="InterPro" id="IPR006584">
    <property type="entry name" value="Cellulose-bd_IV"/>
</dbReference>
<protein>
    <submittedName>
        <fullName evidence="5">Carbohydrate-binding protein</fullName>
    </submittedName>
</protein>
<dbReference type="InterPro" id="IPR000601">
    <property type="entry name" value="PKD_dom"/>
</dbReference>
<keyword evidence="6" id="KW-1185">Reference proteome</keyword>
<dbReference type="RefSeq" id="WP_137249395.1">
    <property type="nucleotide sequence ID" value="NZ_SZQA01000025.1"/>
</dbReference>
<dbReference type="InterPro" id="IPR008979">
    <property type="entry name" value="Galactose-bd-like_sf"/>
</dbReference>
<dbReference type="Gene3D" id="2.60.120.260">
    <property type="entry name" value="Galactose-binding domain-like"/>
    <property type="match status" value="1"/>
</dbReference>
<dbReference type="Pfam" id="PF03422">
    <property type="entry name" value="CBM_6"/>
    <property type="match status" value="1"/>
</dbReference>
<reference evidence="5 6" key="1">
    <citation type="submission" date="2019-04" db="EMBL/GenBank/DDBJ databases">
        <title>Herbidospora sp. NEAU-GS14.nov., a novel actinomycete isolated from soil.</title>
        <authorList>
            <person name="Han L."/>
        </authorList>
    </citation>
    <scope>NUCLEOTIDE SEQUENCE [LARGE SCALE GENOMIC DNA]</scope>
    <source>
        <strain evidence="5 6">NEAU-GS14</strain>
    </source>
</reference>
<dbReference type="CDD" id="cd04084">
    <property type="entry name" value="CBM6_xylanase-like"/>
    <property type="match status" value="1"/>
</dbReference>
<evidence type="ECO:0000256" key="1">
    <source>
        <dbReference type="ARBA" id="ARBA00022729"/>
    </source>
</evidence>
<dbReference type="PROSITE" id="PS50231">
    <property type="entry name" value="RICIN_B_LECTIN"/>
    <property type="match status" value="1"/>
</dbReference>
<dbReference type="EMBL" id="SZQA01000025">
    <property type="protein sequence ID" value="TKK85773.1"/>
    <property type="molecule type" value="Genomic_DNA"/>
</dbReference>
<evidence type="ECO:0000256" key="2">
    <source>
        <dbReference type="SAM" id="SignalP"/>
    </source>
</evidence>
<dbReference type="Pfam" id="PF07995">
    <property type="entry name" value="GSDH"/>
    <property type="match status" value="1"/>
</dbReference>
<proteinExistence type="predicted"/>
<dbReference type="InterPro" id="IPR022409">
    <property type="entry name" value="PKD/Chitinase_dom"/>
</dbReference>
<dbReference type="SUPFAM" id="SSF50952">
    <property type="entry name" value="Soluble quinoprotein glucose dehydrogenase"/>
    <property type="match status" value="1"/>
</dbReference>
<dbReference type="Gene3D" id="3.40.50.880">
    <property type="match status" value="1"/>
</dbReference>
<evidence type="ECO:0000313" key="6">
    <source>
        <dbReference type="Proteomes" id="UP000308705"/>
    </source>
</evidence>
<dbReference type="Pfam" id="PF14200">
    <property type="entry name" value="RicinB_lectin_2"/>
    <property type="match status" value="2"/>
</dbReference>
<feature type="signal peptide" evidence="2">
    <location>
        <begin position="1"/>
        <end position="22"/>
    </location>
</feature>
<dbReference type="GO" id="GO:0005975">
    <property type="term" value="P:carbohydrate metabolic process"/>
    <property type="evidence" value="ECO:0007669"/>
    <property type="project" value="UniProtKB-ARBA"/>
</dbReference>
<dbReference type="SUPFAM" id="SSF49785">
    <property type="entry name" value="Galactose-binding domain-like"/>
    <property type="match status" value="1"/>
</dbReference>
<dbReference type="SMART" id="SM00606">
    <property type="entry name" value="CBD_IV"/>
    <property type="match status" value="1"/>
</dbReference>
<dbReference type="AlphaFoldDB" id="A0A4V5UYQ7"/>
<dbReference type="SUPFAM" id="SSF49299">
    <property type="entry name" value="PKD domain"/>
    <property type="match status" value="1"/>
</dbReference>
<dbReference type="InterPro" id="IPR011042">
    <property type="entry name" value="6-blade_b-propeller_TolB-like"/>
</dbReference>
<dbReference type="InterPro" id="IPR013783">
    <property type="entry name" value="Ig-like_fold"/>
</dbReference>
<sequence>MRRYLIALLTPLLLLLALPAPAAAAPVFRALLFTETAGYVHDSISAGVTMVNNMAAANNFEVVQSNNSSSFTTSNLATFDVIIMLQNSGMVWDNDSQRQALQSYVEGGGGIVAIHNATDMGIESTFPYWDNLIQAGAHMPAHSNIVQGTAKVADDVHPSTSGLPDRWTRTEEWYNFDRSIRGDAHILVTADETTYSPGGNAMGHDHPISWCREVGAAKVWATAMGHTASTYSEPLFQQHVLGGIRWAGGELPGGCGGTVWNRFQKVTLDSAPNQPMQLDIAPDKTVFYVSRAGQLKTINPSNGQIATAHTLSVYTGGEDGLVGLALDPNFASNRYLYLYYSPTGSQSIVRVSRFTYTASAAPSALSDERVLLTIPAERIDEPGHTGGYLTFGPNGNLYIGVGDDVNPNASSGYAPIDERSGRAHFDAQRTAANTNDLRGKILRIHPEANGTYTIPSGNMFPQGTAQTRPEIYAMGFRNPFRFAVNKENGWISMADYGPDAGSPNSSRGPAGTVEYNLIKSPGFYGWPYCTGNNTPYNDFNFATNTSGSLFNCSSPTNTSPNNTGLQTLPAARAANVWYTYSGAVQWPEMGNSGGAAPMGGPFYHFDPNNTSETKFPQYFDDTPFFYEWSRNFVAEMRLDNSGNLLKINRFLSSMQFRSPMDMKFGPDGSLYMIDWGSGFGGANTDDGVYRIDYINGSRAPLARASGTPTSGQAPLTVQFSSSGSADPDGDAITYAWDFTDNGSVDSTSANPSFTYTSNGNYTARLTVRDAGGKTGTATVPVVVGNTAPTLQFSAPPNGGAFNFGDTISYTITGSDPEDGSIDCSRVQVIVALGHDTHSHDVEQRTGCSATITTGQSGHEPTQNVFYVLSATYTDSGGLTKGAELILQPKQKQAEHFTNSSGVRVVAVSGAENGNRVGDISNNDWIAFAPMATQGITGISYRVSSISSGGSIELRAGSATGTLLATTSVPSTGGWDTYQSLSASTVTGVSGSQTFYLVFKHSTANQFDLDSFTLQGQGVGGGSSTTGPVANGVYQIVNVGSGKAVDIESQSTADGARAVQWTVGSGTNQRFRFVDAGSGAFRLQAMHSSKCLDVSGASTSAGGLLVQWTCHTNANQSYRFTAQGSNWRIQAGHSNLCLELPDSANLTQLRQNTCSSSSTQQWSLTRIS</sequence>
<feature type="domain" description="CBM6" evidence="4">
    <location>
        <begin position="889"/>
        <end position="1014"/>
    </location>
</feature>
<dbReference type="InterPro" id="IPR005084">
    <property type="entry name" value="CBM6"/>
</dbReference>
<dbReference type="CDD" id="cd00146">
    <property type="entry name" value="PKD"/>
    <property type="match status" value="1"/>
</dbReference>
<dbReference type="InterPro" id="IPR035992">
    <property type="entry name" value="Ricin_B-like_lectins"/>
</dbReference>
<dbReference type="Pfam" id="PF18911">
    <property type="entry name" value="PKD_4"/>
    <property type="match status" value="1"/>
</dbReference>
<dbReference type="InterPro" id="IPR011041">
    <property type="entry name" value="Quinoprot_gluc/sorb_DH_b-prop"/>
</dbReference>
<dbReference type="PROSITE" id="PS51175">
    <property type="entry name" value="CBM6"/>
    <property type="match status" value="1"/>
</dbReference>
<dbReference type="GO" id="GO:0030246">
    <property type="term" value="F:carbohydrate binding"/>
    <property type="evidence" value="ECO:0007669"/>
    <property type="project" value="InterPro"/>
</dbReference>
<evidence type="ECO:0000313" key="5">
    <source>
        <dbReference type="EMBL" id="TKK85773.1"/>
    </source>
</evidence>
<dbReference type="InterPro" id="IPR029062">
    <property type="entry name" value="Class_I_gatase-like"/>
</dbReference>
<gene>
    <name evidence="5" type="ORF">FDA94_24370</name>
</gene>
<dbReference type="PANTHER" id="PTHR40469:SF2">
    <property type="entry name" value="GALACTOSE-BINDING DOMAIN-LIKE SUPERFAMILY PROTEIN"/>
    <property type="match status" value="1"/>
</dbReference>
<dbReference type="SUPFAM" id="SSF50370">
    <property type="entry name" value="Ricin B-like lectins"/>
    <property type="match status" value="1"/>
</dbReference>
<dbReference type="Gene3D" id="2.60.40.10">
    <property type="entry name" value="Immunoglobulins"/>
    <property type="match status" value="1"/>
</dbReference>
<dbReference type="Proteomes" id="UP000308705">
    <property type="component" value="Unassembled WGS sequence"/>
</dbReference>
<dbReference type="Pfam" id="PF06283">
    <property type="entry name" value="ThuA"/>
    <property type="match status" value="1"/>
</dbReference>
<evidence type="ECO:0000259" key="4">
    <source>
        <dbReference type="PROSITE" id="PS51175"/>
    </source>
</evidence>
<dbReference type="PROSITE" id="PS50093">
    <property type="entry name" value="PKD"/>
    <property type="match status" value="1"/>
</dbReference>
<dbReference type="SMART" id="SM00089">
    <property type="entry name" value="PKD"/>
    <property type="match status" value="1"/>
</dbReference>
<dbReference type="Gene3D" id="2.80.10.50">
    <property type="match status" value="1"/>
</dbReference>
<accession>A0A4V5UYQ7</accession>
<dbReference type="InterPro" id="IPR029010">
    <property type="entry name" value="ThuA-like"/>
</dbReference>
<dbReference type="SMART" id="SM00458">
    <property type="entry name" value="RICIN"/>
    <property type="match status" value="1"/>
</dbReference>
<dbReference type="InterPro" id="IPR012938">
    <property type="entry name" value="Glc/Sorbosone_DH"/>
</dbReference>
<dbReference type="PANTHER" id="PTHR40469">
    <property type="entry name" value="SECRETED GLYCOSYL HYDROLASE"/>
    <property type="match status" value="1"/>
</dbReference>
<dbReference type="CDD" id="cd00161">
    <property type="entry name" value="beta-trefoil_Ricin-like"/>
    <property type="match status" value="1"/>
</dbReference>
<feature type="chain" id="PRO_5039497162" evidence="2">
    <location>
        <begin position="23"/>
        <end position="1167"/>
    </location>
</feature>
<dbReference type="InterPro" id="IPR035986">
    <property type="entry name" value="PKD_dom_sf"/>
</dbReference>
<comment type="caution">
    <text evidence="5">The sequence shown here is derived from an EMBL/GenBank/DDBJ whole genome shotgun (WGS) entry which is preliminary data.</text>
</comment>
<evidence type="ECO:0000259" key="3">
    <source>
        <dbReference type="PROSITE" id="PS50093"/>
    </source>
</evidence>
<dbReference type="SUPFAM" id="SSF52317">
    <property type="entry name" value="Class I glutamine amidotransferase-like"/>
    <property type="match status" value="1"/>
</dbReference>
<organism evidence="5 6">
    <name type="scientific">Herbidospora galbida</name>
    <dbReference type="NCBI Taxonomy" id="2575442"/>
    <lineage>
        <taxon>Bacteria</taxon>
        <taxon>Bacillati</taxon>
        <taxon>Actinomycetota</taxon>
        <taxon>Actinomycetes</taxon>
        <taxon>Streptosporangiales</taxon>
        <taxon>Streptosporangiaceae</taxon>
        <taxon>Herbidospora</taxon>
    </lineage>
</organism>
<dbReference type="InterPro" id="IPR000772">
    <property type="entry name" value="Ricin_B_lectin"/>
</dbReference>
<feature type="domain" description="PKD" evidence="3">
    <location>
        <begin position="700"/>
        <end position="783"/>
    </location>
</feature>
<name>A0A4V5UYQ7_9ACTN</name>
<keyword evidence="1 2" id="KW-0732">Signal</keyword>
<dbReference type="Gene3D" id="2.120.10.30">
    <property type="entry name" value="TolB, C-terminal domain"/>
    <property type="match status" value="1"/>
</dbReference>